<evidence type="ECO:0000313" key="1">
    <source>
        <dbReference type="EMBL" id="MBO1869021.1"/>
    </source>
</evidence>
<accession>A0A939SA16</accession>
<reference evidence="2 3" key="2">
    <citation type="journal article" date="2022" name="Int. J. Syst. Evol. Microbiol.">
        <title>Strains of Bradyrhizobium barranii sp. nov. associated with legumes native to Canada are symbionts of soybeans and belong to different subspecies (subsp. barranii subsp. nov. and subsp. apii subsp. nov.) and symbiovars (sv. glycinearum and sv. septentrionale).</title>
        <authorList>
            <person name="Bromfield E.S.P."/>
            <person name="Cloutier S."/>
            <person name="Wasai-Hara S."/>
            <person name="Minamisawa K."/>
        </authorList>
    </citation>
    <scope>NUCLEOTIDE SEQUENCE [LARGE SCALE GENOMIC DNA]</scope>
    <source>
        <strain evidence="2 3">144S4</strain>
        <plasmid evidence="3">pBb144S4b</plasmid>
    </source>
</reference>
<reference evidence="1" key="1">
    <citation type="submission" date="2021-03" db="EMBL/GenBank/DDBJ databases">
        <title>Whole Genome Sequence of Bradyrhizobium sp. Strain 144S4.</title>
        <authorList>
            <person name="Bromfield E.S.P."/>
            <person name="Cloutier S."/>
        </authorList>
    </citation>
    <scope>NUCLEOTIDE SEQUENCE [LARGE SCALE GENOMIC DNA]</scope>
    <source>
        <strain evidence="1">144S4</strain>
    </source>
</reference>
<geneLocation type="plasmid" evidence="2 3">
    <name>pBb144S4b</name>
</geneLocation>
<proteinExistence type="predicted"/>
<dbReference type="EMBL" id="CP086138">
    <property type="protein sequence ID" value="UEM18236.1"/>
    <property type="molecule type" value="Genomic_DNA"/>
</dbReference>
<organism evidence="1">
    <name type="scientific">Bradyrhizobium barranii subsp. barranii</name>
    <dbReference type="NCBI Taxonomy" id="2823807"/>
    <lineage>
        <taxon>Bacteria</taxon>
        <taxon>Pseudomonadati</taxon>
        <taxon>Pseudomonadota</taxon>
        <taxon>Alphaproteobacteria</taxon>
        <taxon>Hyphomicrobiales</taxon>
        <taxon>Nitrobacteraceae</taxon>
        <taxon>Bradyrhizobium</taxon>
        <taxon>Bradyrhizobium barranii</taxon>
    </lineage>
</organism>
<evidence type="ECO:0000313" key="2">
    <source>
        <dbReference type="EMBL" id="UEM18236.1"/>
    </source>
</evidence>
<keyword evidence="2" id="KW-0614">Plasmid</keyword>
<dbReference type="AlphaFoldDB" id="A0A939SA16"/>
<gene>
    <name evidence="2" type="ORF">J4G43_053715</name>
    <name evidence="1" type="ORF">J4G43_52295</name>
</gene>
<dbReference type="RefSeq" id="WP_028152988.1">
    <property type="nucleotide sequence ID" value="NZ_CP086138.1"/>
</dbReference>
<sequence length="200" mass="21926">MVEFYQETLSAGTWLRFEEDGGPVLGAYVDSRPVIGSPFTIAWLGDPAPRQVLDFIQGIYPTLDVGQSGQMVLRGQAFASGQLSKFIGPDWLKAATLPGAEFVRLECRAERRVPGSSLIREEVILWARLATSNDVEKAREEDESVGVKLPLTHLSVLEDRLATFIASSQVTRPQLTTVREALRLLALHLSPRARPLAASG</sequence>
<dbReference type="KEGG" id="bban:J4G43_053715"/>
<protein>
    <submittedName>
        <fullName evidence="1">Uncharacterized protein</fullName>
    </submittedName>
</protein>
<name>A0A939SA16_9BRAD</name>
<evidence type="ECO:0000313" key="3">
    <source>
        <dbReference type="Proteomes" id="UP000664702"/>
    </source>
</evidence>
<dbReference type="Proteomes" id="UP000664702">
    <property type="component" value="Plasmid pBb144S4b"/>
</dbReference>
<dbReference type="EMBL" id="JAGEMI010000002">
    <property type="protein sequence ID" value="MBO1869021.1"/>
    <property type="molecule type" value="Genomic_DNA"/>
</dbReference>